<feature type="domain" description="FAD-binding" evidence="2">
    <location>
        <begin position="7"/>
        <end position="159"/>
    </location>
</feature>
<evidence type="ECO:0000259" key="3">
    <source>
        <dbReference type="Pfam" id="PF22607"/>
    </source>
</evidence>
<organism evidence="4 5">
    <name type="scientific">Rhizobium tubonense</name>
    <dbReference type="NCBI Taxonomy" id="484088"/>
    <lineage>
        <taxon>Bacteria</taxon>
        <taxon>Pseudomonadati</taxon>
        <taxon>Pseudomonadota</taxon>
        <taxon>Alphaproteobacteria</taxon>
        <taxon>Hyphomicrobiales</taxon>
        <taxon>Rhizobiaceae</taxon>
        <taxon>Rhizobium/Agrobacterium group</taxon>
        <taxon>Rhizobium</taxon>
    </lineage>
</organism>
<dbReference type="Gene3D" id="3.30.9.60">
    <property type="match status" value="1"/>
</dbReference>
<comment type="caution">
    <text evidence="4">The sequence shown here is derived from an EMBL/GenBank/DDBJ whole genome shotgun (WGS) entry which is preliminary data.</text>
</comment>
<dbReference type="InterPro" id="IPR054707">
    <property type="entry name" value="DhpH_subs-bd"/>
</dbReference>
<keyword evidence="1" id="KW-0812">Transmembrane</keyword>
<dbReference type="GO" id="GO:0071949">
    <property type="term" value="F:FAD binding"/>
    <property type="evidence" value="ECO:0007669"/>
    <property type="project" value="InterPro"/>
</dbReference>
<dbReference type="InterPro" id="IPR053212">
    <property type="entry name" value="DHP_3-monooxygenase"/>
</dbReference>
<evidence type="ECO:0000313" key="4">
    <source>
        <dbReference type="EMBL" id="PZM08013.1"/>
    </source>
</evidence>
<dbReference type="Pfam" id="PF01494">
    <property type="entry name" value="FAD_binding_3"/>
    <property type="match status" value="2"/>
</dbReference>
<dbReference type="Proteomes" id="UP000248925">
    <property type="component" value="Unassembled WGS sequence"/>
</dbReference>
<dbReference type="OrthoDB" id="5499180at2"/>
<dbReference type="EMBL" id="PCDP01000076">
    <property type="protein sequence ID" value="PZM08013.1"/>
    <property type="molecule type" value="Genomic_DNA"/>
</dbReference>
<dbReference type="PANTHER" id="PTHR47469:SF2">
    <property type="entry name" value="OS06G0597600 PROTEIN"/>
    <property type="match status" value="1"/>
</dbReference>
<evidence type="ECO:0000259" key="2">
    <source>
        <dbReference type="Pfam" id="PF01494"/>
    </source>
</evidence>
<keyword evidence="1" id="KW-1133">Transmembrane helix</keyword>
<keyword evidence="5" id="KW-1185">Reference proteome</keyword>
<feature type="domain" description="2,6-dihydroxypyridine 3-monooxygenase substrate binding" evidence="3">
    <location>
        <begin position="167"/>
        <end position="295"/>
    </location>
</feature>
<dbReference type="PRINTS" id="PR00420">
    <property type="entry name" value="RNGMNOXGNASE"/>
</dbReference>
<dbReference type="NCBIfam" id="NF005566">
    <property type="entry name" value="PRK07236.1"/>
    <property type="match status" value="1"/>
</dbReference>
<dbReference type="Pfam" id="PF22607">
    <property type="entry name" value="FAD_binding-like"/>
    <property type="match status" value="1"/>
</dbReference>
<proteinExistence type="predicted"/>
<evidence type="ECO:0000313" key="5">
    <source>
        <dbReference type="Proteomes" id="UP000248925"/>
    </source>
</evidence>
<evidence type="ECO:0000256" key="1">
    <source>
        <dbReference type="SAM" id="Phobius"/>
    </source>
</evidence>
<protein>
    <submittedName>
        <fullName evidence="4">FAD-dependent oxidoreductase</fullName>
    </submittedName>
</protein>
<sequence length="421" mass="45701">MTIRKHAVIIGGSMGGLFAAQLLVRLGWTVGVYERMTSELAGRGAGIVTHPELFDVLRACGIDSRNAEIGVSVAGRRVFDDAGKIVGERSHPQILTSWGKLYAILKATLPPLIYNYGFNLKTVSQEENVVTAHFEDGTSVSGDLLVGADGIFSTVRAQLLPNVTPNYVGYIAWRGLVDEKDLSFETRDALCNHFSFSLPSGEQMLGYPVAGEDESTEPGHRRFNFVWYRPAAKENVLKDLLTDSDGIEHALSIPPHKIRPALIAEMRRSAQRLLAPQFAEVVAKTAQPFIQAIQDLETPTMALKGRIALIGDAAFVARPHVGMGVTKAAGDALALVEALSSVSDIPTALEQFENTRLAFGSAVIRRARQLGAYMQAQILTDEERSMAERHRQPEAIMRETATSAGIANCDNKEGAMSWAAS</sequence>
<gene>
    <name evidence="4" type="ORF">CPY51_30145</name>
</gene>
<dbReference type="AlphaFoldDB" id="A0A2W4E6I7"/>
<dbReference type="SUPFAM" id="SSF54373">
    <property type="entry name" value="FAD-linked reductases, C-terminal domain"/>
    <property type="match status" value="1"/>
</dbReference>
<feature type="transmembrane region" description="Helical" evidence="1">
    <location>
        <begin position="7"/>
        <end position="28"/>
    </location>
</feature>
<dbReference type="RefSeq" id="WP_111164053.1">
    <property type="nucleotide sequence ID" value="NZ_PCDP01000076.1"/>
</dbReference>
<dbReference type="InterPro" id="IPR036188">
    <property type="entry name" value="FAD/NAD-bd_sf"/>
</dbReference>
<dbReference type="PANTHER" id="PTHR47469">
    <property type="entry name" value="MONOOXYGENASE-LIKE"/>
    <property type="match status" value="1"/>
</dbReference>
<dbReference type="SUPFAM" id="SSF51905">
    <property type="entry name" value="FAD/NAD(P)-binding domain"/>
    <property type="match status" value="1"/>
</dbReference>
<accession>A0A2W4E6I7</accession>
<feature type="domain" description="FAD-binding" evidence="2">
    <location>
        <begin position="304"/>
        <end position="367"/>
    </location>
</feature>
<dbReference type="Gene3D" id="3.50.50.60">
    <property type="entry name" value="FAD/NAD(P)-binding domain"/>
    <property type="match status" value="2"/>
</dbReference>
<dbReference type="InterPro" id="IPR002938">
    <property type="entry name" value="FAD-bd"/>
</dbReference>
<name>A0A2W4E6I7_9HYPH</name>
<reference evidence="4 5" key="1">
    <citation type="journal article" date="2018" name="Sci. Rep.">
        <title>Rhizobium tumorigenes sp. nov., a novel plant tumorigenic bacterium isolated from cane gall tumors on thornless blackberry.</title>
        <authorList>
            <person name="Kuzmanovi N."/>
            <person name="Smalla K."/>
            <person name="Gronow S."/>
            <person name="PuBawska J."/>
        </authorList>
    </citation>
    <scope>NUCLEOTIDE SEQUENCE [LARGE SCALE GENOMIC DNA]</scope>
    <source>
        <strain evidence="4 5">CCBAU 85046</strain>
    </source>
</reference>
<keyword evidence="1" id="KW-0472">Membrane</keyword>